<dbReference type="OrthoDB" id="7939950at2"/>
<keyword evidence="3" id="KW-1185">Reference proteome</keyword>
<feature type="region of interest" description="Disordered" evidence="1">
    <location>
        <begin position="347"/>
        <end position="382"/>
    </location>
</feature>
<organism evidence="2 3">
    <name type="scientific">Pelagibacterium lentulum</name>
    <dbReference type="NCBI Taxonomy" id="2029865"/>
    <lineage>
        <taxon>Bacteria</taxon>
        <taxon>Pseudomonadati</taxon>
        <taxon>Pseudomonadota</taxon>
        <taxon>Alphaproteobacteria</taxon>
        <taxon>Hyphomicrobiales</taxon>
        <taxon>Devosiaceae</taxon>
        <taxon>Pelagibacterium</taxon>
    </lineage>
</organism>
<sequence>MIGFQPYETFQLLVETGGVERANTLLVAACDAFAKRPRPLRSEIEQFEALAQRLFPNAAPSARSKAALTLATADNLTPELEALVIDHLGTALNDYLIGTKSISEEIVMRLIDKGDKDVLAALAQRPDLTNTTLARLFPINSRKIYRALAANTAIEPKGAYLSALTRSAHMDHEVARLLSERDDFDAALLTPAFFDLPEAGRLKTLRAYAHRRMPQAPMMRTFEHISVATNEFTTALMKLLSDNRRPRITHLLKQVTGLDEIRCGEIAHDTSGAALFVVLRAFGCTSYDGLKVLIHATSHDADRSKTLAEFAQLFEDVHPSAMVYMMSAWRGDVNLFDLVRPEYAPFQPEGRRPAAKSSTPLSGTAGAQAIDKLNGLKTRRAS</sequence>
<gene>
    <name evidence="2" type="ORF">GCM10011499_26010</name>
</gene>
<evidence type="ECO:0000313" key="3">
    <source>
        <dbReference type="Proteomes" id="UP000596977"/>
    </source>
</evidence>
<dbReference type="EMBL" id="BMKB01000004">
    <property type="protein sequence ID" value="GGA54637.1"/>
    <property type="molecule type" value="Genomic_DNA"/>
</dbReference>
<evidence type="ECO:0000313" key="2">
    <source>
        <dbReference type="EMBL" id="GGA54637.1"/>
    </source>
</evidence>
<name>A0A916RI73_9HYPH</name>
<reference evidence="2 3" key="1">
    <citation type="journal article" date="2014" name="Int. J. Syst. Evol. Microbiol.">
        <title>Complete genome sequence of Corynebacterium casei LMG S-19264T (=DSM 44701T), isolated from a smear-ripened cheese.</title>
        <authorList>
            <consortium name="US DOE Joint Genome Institute (JGI-PGF)"/>
            <person name="Walter F."/>
            <person name="Albersmeier A."/>
            <person name="Kalinowski J."/>
            <person name="Ruckert C."/>
        </authorList>
    </citation>
    <scope>NUCLEOTIDE SEQUENCE [LARGE SCALE GENOMIC DNA]</scope>
    <source>
        <strain evidence="2 3">CGMCC 1.15896</strain>
    </source>
</reference>
<comment type="caution">
    <text evidence="2">The sequence shown here is derived from an EMBL/GenBank/DDBJ whole genome shotgun (WGS) entry which is preliminary data.</text>
</comment>
<evidence type="ECO:0000256" key="1">
    <source>
        <dbReference type="SAM" id="MobiDB-lite"/>
    </source>
</evidence>
<dbReference type="AlphaFoldDB" id="A0A916RI73"/>
<protein>
    <recommendedName>
        <fullName evidence="4">DUF2336 domain-containing protein</fullName>
    </recommendedName>
</protein>
<dbReference type="RefSeq" id="WP_127072077.1">
    <property type="nucleotide sequence ID" value="NZ_BMKB01000004.1"/>
</dbReference>
<dbReference type="Proteomes" id="UP000596977">
    <property type="component" value="Unassembled WGS sequence"/>
</dbReference>
<evidence type="ECO:0008006" key="4">
    <source>
        <dbReference type="Google" id="ProtNLM"/>
    </source>
</evidence>
<accession>A0A916RI73</accession>
<proteinExistence type="predicted"/>